<feature type="chain" id="PRO_5042957883" evidence="5">
    <location>
        <begin position="20"/>
        <end position="305"/>
    </location>
</feature>
<evidence type="ECO:0000256" key="2">
    <source>
        <dbReference type="ARBA" id="ARBA00022472"/>
    </source>
</evidence>
<evidence type="ECO:0000256" key="1">
    <source>
        <dbReference type="ARBA" id="ARBA00007692"/>
    </source>
</evidence>
<dbReference type="GO" id="GO:0003676">
    <property type="term" value="F:nucleic acid binding"/>
    <property type="evidence" value="ECO:0007669"/>
    <property type="project" value="InterPro"/>
</dbReference>
<evidence type="ECO:0000313" key="7">
    <source>
        <dbReference type="Proteomes" id="UP001327560"/>
    </source>
</evidence>
<organism evidence="6 7">
    <name type="scientific">Canna indica</name>
    <name type="common">Indian-shot</name>
    <dbReference type="NCBI Taxonomy" id="4628"/>
    <lineage>
        <taxon>Eukaryota</taxon>
        <taxon>Viridiplantae</taxon>
        <taxon>Streptophyta</taxon>
        <taxon>Embryophyta</taxon>
        <taxon>Tracheophyta</taxon>
        <taxon>Spermatophyta</taxon>
        <taxon>Magnoliopsida</taxon>
        <taxon>Liliopsida</taxon>
        <taxon>Zingiberales</taxon>
        <taxon>Cannaceae</taxon>
        <taxon>Canna</taxon>
    </lineage>
</organism>
<protein>
    <submittedName>
        <fullName evidence="6">Uncharacterized protein</fullName>
    </submittedName>
</protein>
<dbReference type="Proteomes" id="UP001327560">
    <property type="component" value="Chromosome 4"/>
</dbReference>
<evidence type="ECO:0000256" key="5">
    <source>
        <dbReference type="SAM" id="SignalP"/>
    </source>
</evidence>
<keyword evidence="3" id="KW-0809">Transit peptide</keyword>
<evidence type="ECO:0000313" key="6">
    <source>
        <dbReference type="EMBL" id="WOL05092.1"/>
    </source>
</evidence>
<feature type="compositionally biased region" description="Polar residues" evidence="4">
    <location>
        <begin position="28"/>
        <end position="45"/>
    </location>
</feature>
<dbReference type="EMBL" id="CP136893">
    <property type="protein sequence ID" value="WOL05092.1"/>
    <property type="molecule type" value="Genomic_DNA"/>
</dbReference>
<dbReference type="GO" id="GO:0006353">
    <property type="term" value="P:DNA-templated transcription termination"/>
    <property type="evidence" value="ECO:0007669"/>
    <property type="project" value="UniProtKB-KW"/>
</dbReference>
<dbReference type="PANTHER" id="PTHR13068:SF78">
    <property type="entry name" value="MITOCHONDRIAL TRANSCRIPTION TERMINATION FACTOR FAMILY PROTEIN"/>
    <property type="match status" value="1"/>
</dbReference>
<name>A0AAQ3KAJ7_9LILI</name>
<keyword evidence="7" id="KW-1185">Reference proteome</keyword>
<evidence type="ECO:0000256" key="4">
    <source>
        <dbReference type="SAM" id="MobiDB-lite"/>
    </source>
</evidence>
<dbReference type="InterPro" id="IPR003690">
    <property type="entry name" value="MTERF"/>
</dbReference>
<keyword evidence="2" id="KW-0805">Transcription regulation</keyword>
<feature type="signal peptide" evidence="5">
    <location>
        <begin position="1"/>
        <end position="19"/>
    </location>
</feature>
<keyword evidence="2" id="KW-0806">Transcription termination</keyword>
<dbReference type="AlphaFoldDB" id="A0AAQ3KAJ7"/>
<dbReference type="PANTHER" id="PTHR13068">
    <property type="entry name" value="CGI-12 PROTEIN-RELATED"/>
    <property type="match status" value="1"/>
</dbReference>
<reference evidence="6 7" key="1">
    <citation type="submission" date="2023-10" db="EMBL/GenBank/DDBJ databases">
        <title>Chromosome-scale genome assembly provides insights into flower coloration mechanisms of Canna indica.</title>
        <authorList>
            <person name="Li C."/>
        </authorList>
    </citation>
    <scope>NUCLEOTIDE SEQUENCE [LARGE SCALE GENOMIC DNA]</scope>
    <source>
        <tissue evidence="6">Flower</tissue>
    </source>
</reference>
<keyword evidence="2" id="KW-0804">Transcription</keyword>
<gene>
    <name evidence="6" type="ORF">Cni_G13815</name>
</gene>
<accession>A0AAQ3KAJ7</accession>
<proteinExistence type="inferred from homology"/>
<evidence type="ECO:0000256" key="3">
    <source>
        <dbReference type="ARBA" id="ARBA00022946"/>
    </source>
</evidence>
<dbReference type="FunFam" id="1.25.70.10:FF:000010">
    <property type="entry name" value="Transcription termination factor MTEF1, chloroplastic"/>
    <property type="match status" value="1"/>
</dbReference>
<dbReference type="Gene3D" id="1.25.70.10">
    <property type="entry name" value="Transcription termination factor 3, mitochondrial"/>
    <property type="match status" value="1"/>
</dbReference>
<keyword evidence="5" id="KW-0732">Signal</keyword>
<dbReference type="Pfam" id="PF02536">
    <property type="entry name" value="mTERF"/>
    <property type="match status" value="2"/>
</dbReference>
<dbReference type="SMART" id="SM00733">
    <property type="entry name" value="Mterf"/>
    <property type="match status" value="6"/>
</dbReference>
<sequence length="305" mass="33434">MPLHSLCALTTAAAAGAAAAVGGGGGQLPSTSAKPPVLNTASPPTTDHFPLPLPDLPAHVKEKIVSLEVMGVDAGRALALNPALRAASLASIHSIISYLLSKGIHHKDLPRILGMCPMILTASVRADLAPVFAFLSRDLGVPDSEFRRVVNMCPRLLASSVRDQLKPALIYLQRLGFGDVRALAYQEPVLLVSSVERTLIPKLQYLVGLGMEKEEAVGLVLRFPGLFTFSIDRNFKPKYEYFVGEMRGRLEELKKFPQYFAFSLEKRIKPRHEQLRERGLSVPLAVMLKSTDEEFKELIEKSTQQ</sequence>
<comment type="similarity">
    <text evidence="1">Belongs to the mTERF family.</text>
</comment>
<feature type="region of interest" description="Disordered" evidence="4">
    <location>
        <begin position="25"/>
        <end position="52"/>
    </location>
</feature>
<dbReference type="InterPro" id="IPR038538">
    <property type="entry name" value="MTERF_sf"/>
</dbReference>